<feature type="transmembrane region" description="Helical" evidence="11">
    <location>
        <begin position="150"/>
        <end position="169"/>
    </location>
</feature>
<keyword evidence="5" id="KW-1003">Cell membrane</keyword>
<accession>A0ABU0H583</accession>
<dbReference type="PANTHER" id="PTHR32243:SF50">
    <property type="entry name" value="MALTOSE_MALTODEXTRIN TRANSPORT SYSTEM PERMEASE PROTEIN MALG"/>
    <property type="match status" value="1"/>
</dbReference>
<evidence type="ECO:0000256" key="10">
    <source>
        <dbReference type="ARBA" id="ARBA00041109"/>
    </source>
</evidence>
<keyword evidence="7 11" id="KW-0812">Transmembrane</keyword>
<dbReference type="EMBL" id="JAUSVO010000001">
    <property type="protein sequence ID" value="MDQ0436631.1"/>
    <property type="molecule type" value="Genomic_DNA"/>
</dbReference>
<comment type="caution">
    <text evidence="13">The sequence shown here is derived from an EMBL/GenBank/DDBJ whole genome shotgun (WGS) entry which is preliminary data.</text>
</comment>
<keyword evidence="9 11" id="KW-0472">Membrane</keyword>
<dbReference type="SUPFAM" id="SSF161098">
    <property type="entry name" value="MetI-like"/>
    <property type="match status" value="1"/>
</dbReference>
<feature type="transmembrane region" description="Helical" evidence="11">
    <location>
        <begin position="78"/>
        <end position="105"/>
    </location>
</feature>
<evidence type="ECO:0000256" key="4">
    <source>
        <dbReference type="ARBA" id="ARBA00022448"/>
    </source>
</evidence>
<dbReference type="Pfam" id="PF00528">
    <property type="entry name" value="BPD_transp_1"/>
    <property type="match status" value="1"/>
</dbReference>
<dbReference type="CDD" id="cd06261">
    <property type="entry name" value="TM_PBP2"/>
    <property type="match status" value="1"/>
</dbReference>
<dbReference type="Proteomes" id="UP001241603">
    <property type="component" value="Unassembled WGS sequence"/>
</dbReference>
<dbReference type="PROSITE" id="PS50928">
    <property type="entry name" value="ABC_TM1"/>
    <property type="match status" value="1"/>
</dbReference>
<protein>
    <recommendedName>
        <fullName evidence="10">Maltose/maltodextrin transport system permease protein MalG</fullName>
    </recommendedName>
</protein>
<comment type="function">
    <text evidence="1">Part of the ABC transporter complex MalEFGK involved in maltose/maltodextrin import. Probably responsible for the translocation of the substrate across the membrane.</text>
</comment>
<evidence type="ECO:0000256" key="9">
    <source>
        <dbReference type="ARBA" id="ARBA00023136"/>
    </source>
</evidence>
<proteinExistence type="inferred from homology"/>
<dbReference type="InterPro" id="IPR035906">
    <property type="entry name" value="MetI-like_sf"/>
</dbReference>
<dbReference type="InterPro" id="IPR050901">
    <property type="entry name" value="BP-dep_ABC_trans_perm"/>
</dbReference>
<feature type="transmembrane region" description="Helical" evidence="11">
    <location>
        <begin position="194"/>
        <end position="217"/>
    </location>
</feature>
<evidence type="ECO:0000256" key="5">
    <source>
        <dbReference type="ARBA" id="ARBA00022475"/>
    </source>
</evidence>
<feature type="transmembrane region" description="Helical" evidence="11">
    <location>
        <begin position="20"/>
        <end position="42"/>
    </location>
</feature>
<evidence type="ECO:0000256" key="11">
    <source>
        <dbReference type="RuleBase" id="RU363032"/>
    </source>
</evidence>
<gene>
    <name evidence="13" type="ORF">QO014_001001</name>
</gene>
<evidence type="ECO:0000256" key="8">
    <source>
        <dbReference type="ARBA" id="ARBA00022989"/>
    </source>
</evidence>
<dbReference type="InterPro" id="IPR000515">
    <property type="entry name" value="MetI-like"/>
</dbReference>
<keyword evidence="14" id="KW-1185">Reference proteome</keyword>
<dbReference type="RefSeq" id="WP_266347525.1">
    <property type="nucleotide sequence ID" value="NZ_JAPKNG010000001.1"/>
</dbReference>
<evidence type="ECO:0000259" key="12">
    <source>
        <dbReference type="PROSITE" id="PS50928"/>
    </source>
</evidence>
<comment type="similarity">
    <text evidence="3">Belongs to the binding-protein-dependent transport system permease family. MalFG subfamily.</text>
</comment>
<evidence type="ECO:0000256" key="2">
    <source>
        <dbReference type="ARBA" id="ARBA00004651"/>
    </source>
</evidence>
<feature type="domain" description="ABC transmembrane type-1" evidence="12">
    <location>
        <begin position="82"/>
        <end position="273"/>
    </location>
</feature>
<keyword evidence="6 13" id="KW-0762">Sugar transport</keyword>
<name>A0ABU0H583_9HYPH</name>
<dbReference type="PANTHER" id="PTHR32243">
    <property type="entry name" value="MALTOSE TRANSPORT SYSTEM PERMEASE-RELATED"/>
    <property type="match status" value="1"/>
</dbReference>
<evidence type="ECO:0000313" key="14">
    <source>
        <dbReference type="Proteomes" id="UP001241603"/>
    </source>
</evidence>
<feature type="transmembrane region" description="Helical" evidence="11">
    <location>
        <begin position="252"/>
        <end position="273"/>
    </location>
</feature>
<feature type="transmembrane region" description="Helical" evidence="11">
    <location>
        <begin position="117"/>
        <end position="138"/>
    </location>
</feature>
<evidence type="ECO:0000313" key="13">
    <source>
        <dbReference type="EMBL" id="MDQ0436631.1"/>
    </source>
</evidence>
<sequence>MSATGLSAFAPGRRSISGEAILRGGAIIVISAIIFFPVYWMVLSSLRSSSESLSFPPPLLPHGIDLSAYAQLFTDKPIAHWLLLSTFVATLTVIATLLLVIPAAYALSRLYWAGRSAFGLLLLFTQMMPAAVVVAPVLALYRNLGWTDNLWALALLHTAFVVPLCAWVLKTSFDAVPKEIVEAALIDGCNRWKVLWLVVLPLTRPGLVAVSVIAFFASWNEYLFASTLITKSDLYTASLGLATLMTQLDTPLFVLMAAGVTFSVLPVFFYMAIQRHLLRGLTAGAVKG</sequence>
<keyword evidence="8 11" id="KW-1133">Transmembrane helix</keyword>
<evidence type="ECO:0000256" key="6">
    <source>
        <dbReference type="ARBA" id="ARBA00022597"/>
    </source>
</evidence>
<evidence type="ECO:0000256" key="7">
    <source>
        <dbReference type="ARBA" id="ARBA00022692"/>
    </source>
</evidence>
<evidence type="ECO:0000256" key="1">
    <source>
        <dbReference type="ARBA" id="ARBA00002264"/>
    </source>
</evidence>
<reference evidence="13 14" key="1">
    <citation type="submission" date="2023-07" db="EMBL/GenBank/DDBJ databases">
        <title>Genomic Encyclopedia of Type Strains, Phase IV (KMG-IV): sequencing the most valuable type-strain genomes for metagenomic binning, comparative biology and taxonomic classification.</title>
        <authorList>
            <person name="Goeker M."/>
        </authorList>
    </citation>
    <scope>NUCLEOTIDE SEQUENCE [LARGE SCALE GENOMIC DNA]</scope>
    <source>
        <strain evidence="13 14">B6-8</strain>
    </source>
</reference>
<comment type="subcellular location">
    <subcellularLocation>
        <location evidence="2 11">Cell membrane</location>
        <topology evidence="2 11">Multi-pass membrane protein</topology>
    </subcellularLocation>
</comment>
<keyword evidence="4 11" id="KW-0813">Transport</keyword>
<organism evidence="13 14">
    <name type="scientific">Kaistia dalseonensis</name>
    <dbReference type="NCBI Taxonomy" id="410840"/>
    <lineage>
        <taxon>Bacteria</taxon>
        <taxon>Pseudomonadati</taxon>
        <taxon>Pseudomonadota</taxon>
        <taxon>Alphaproteobacteria</taxon>
        <taxon>Hyphomicrobiales</taxon>
        <taxon>Kaistiaceae</taxon>
        <taxon>Kaistia</taxon>
    </lineage>
</organism>
<evidence type="ECO:0000256" key="3">
    <source>
        <dbReference type="ARBA" id="ARBA00009047"/>
    </source>
</evidence>
<dbReference type="Gene3D" id="1.10.3720.10">
    <property type="entry name" value="MetI-like"/>
    <property type="match status" value="1"/>
</dbReference>